<dbReference type="Pfam" id="PF13361">
    <property type="entry name" value="UvrD_C"/>
    <property type="match status" value="1"/>
</dbReference>
<evidence type="ECO:0000256" key="8">
    <source>
        <dbReference type="ARBA" id="ARBA00034617"/>
    </source>
</evidence>
<evidence type="ECO:0000259" key="13">
    <source>
        <dbReference type="PROSITE" id="PS51198"/>
    </source>
</evidence>
<dbReference type="PROSITE" id="PS51217">
    <property type="entry name" value="UVRD_HELICASE_CTER"/>
    <property type="match status" value="1"/>
</dbReference>
<dbReference type="PROSITE" id="PS51198">
    <property type="entry name" value="UVRD_HELICASE_ATP_BIND"/>
    <property type="match status" value="1"/>
</dbReference>
<evidence type="ECO:0000313" key="16">
    <source>
        <dbReference type="Proteomes" id="UP000663499"/>
    </source>
</evidence>
<keyword evidence="7" id="KW-0413">Isomerase</keyword>
<dbReference type="Pfam" id="PF21196">
    <property type="entry name" value="PcrA_UvrD_tudor"/>
    <property type="match status" value="1"/>
</dbReference>
<feature type="binding site" evidence="10">
    <location>
        <begin position="26"/>
        <end position="33"/>
    </location>
    <ligand>
        <name>ATP</name>
        <dbReference type="ChEBI" id="CHEBI:30616"/>
    </ligand>
</feature>
<evidence type="ECO:0000256" key="3">
    <source>
        <dbReference type="ARBA" id="ARBA00022801"/>
    </source>
</evidence>
<keyword evidence="16" id="KW-1185">Reference proteome</keyword>
<sequence>MKLTEGLNERQQQGVLSTDGPVLILAGAGSGKTRTIIHRIAYILQEKKAKPWEILALTFTNKAAEEMRSRIQEMNVDGAKDLWMSTFHSMCAKMLRFHANLIGYDRNYVIYDMGDVKILIKECLTELNLDDKMYPVSAMINRISSLKEKGIHPADFDKQAVGDFREEKIAAIYDLYQKKLRGNNAMDFDDLLVNTVRLFEEHPDILTYYQDKFKYILVDEYQDTNPIQFRITDMLANKHKNICVCGDDDQSIYAFRGADIRNILEFEKHYPKATVIKLEQNYRSTPNIIEAANSVIKNNQGRKDKKMWTDKEPGELIEIHELNDEREESNFVTNQIRSMVRSGFYEHKDFAVLYRTNAQSRVFEESFMAAQVPYKMVGGTKFYSRQEIKDIIAYLVVLDNPRDDLSLKRIINTPKRGIGAATIGKLEDFAEFKGWALYDVIMNLDHMVGLTAGVMKKLEEFSELIRHFEETKEHQTIAALMEEVMDSSGYMDMLESGKMQNAQSRIENLKELISAAVEFEKNSVENDLTAFLENVSLFSETDNIPEEGGEVLLMTVHNAKGLEFPVVFLPGMEEGIFPHERSKEDEVELEEERRLCYVGITRAEKKLFMTHARYRTVYGRLSVNMRSRFLDEIPAELVEVVETEKPAAPVRKQRDSYNSSFSMNKQMGRFIPDGKKSSQAPEEKTEKSAGPGAKVIHKVWGEGTVIAMDGDIATIAFPNMGIKKVAWSMAPIKIV</sequence>
<evidence type="ECO:0000259" key="14">
    <source>
        <dbReference type="PROSITE" id="PS51217"/>
    </source>
</evidence>
<dbReference type="PANTHER" id="PTHR11070">
    <property type="entry name" value="UVRD / RECB / PCRA DNA HELICASE FAMILY MEMBER"/>
    <property type="match status" value="1"/>
</dbReference>
<evidence type="ECO:0000256" key="12">
    <source>
        <dbReference type="SAM" id="MobiDB-lite"/>
    </source>
</evidence>
<comment type="catalytic activity">
    <reaction evidence="9 11">
        <text>ATP + H2O = ADP + phosphate + H(+)</text>
        <dbReference type="Rhea" id="RHEA:13065"/>
        <dbReference type="ChEBI" id="CHEBI:15377"/>
        <dbReference type="ChEBI" id="CHEBI:15378"/>
        <dbReference type="ChEBI" id="CHEBI:30616"/>
        <dbReference type="ChEBI" id="CHEBI:43474"/>
        <dbReference type="ChEBI" id="CHEBI:456216"/>
        <dbReference type="EC" id="5.6.2.4"/>
    </reaction>
</comment>
<name>A0A974XG80_9FIRM</name>
<protein>
    <recommendedName>
        <fullName evidence="11">ATP-dependent DNA helicase</fullName>
        <ecNumber evidence="11">5.6.2.4</ecNumber>
    </recommendedName>
</protein>
<dbReference type="InterPro" id="IPR000212">
    <property type="entry name" value="DNA_helicase_UvrD/REP"/>
</dbReference>
<dbReference type="AlphaFoldDB" id="A0A974XG80"/>
<dbReference type="GO" id="GO:0005829">
    <property type="term" value="C:cytosol"/>
    <property type="evidence" value="ECO:0007669"/>
    <property type="project" value="TreeGrafter"/>
</dbReference>
<dbReference type="CDD" id="cd18807">
    <property type="entry name" value="SF1_C_UvrD"/>
    <property type="match status" value="1"/>
</dbReference>
<keyword evidence="2 10" id="KW-0547">Nucleotide-binding</keyword>
<dbReference type="GO" id="GO:0006260">
    <property type="term" value="P:DNA replication"/>
    <property type="evidence" value="ECO:0007669"/>
    <property type="project" value="InterPro"/>
</dbReference>
<dbReference type="Gene3D" id="1.10.10.160">
    <property type="match status" value="1"/>
</dbReference>
<dbReference type="KEGG" id="alka:J0B03_09650"/>
<evidence type="ECO:0000256" key="7">
    <source>
        <dbReference type="ARBA" id="ARBA00023235"/>
    </source>
</evidence>
<feature type="region of interest" description="Disordered" evidence="12">
    <location>
        <begin position="668"/>
        <end position="693"/>
    </location>
</feature>
<keyword evidence="4 10" id="KW-0347">Helicase</keyword>
<dbReference type="PANTHER" id="PTHR11070:SF2">
    <property type="entry name" value="ATP-DEPENDENT DNA HELICASE SRS2"/>
    <property type="match status" value="1"/>
</dbReference>
<organism evidence="15 16">
    <name type="scientific">Alkalibacter rhizosphaerae</name>
    <dbReference type="NCBI Taxonomy" id="2815577"/>
    <lineage>
        <taxon>Bacteria</taxon>
        <taxon>Bacillati</taxon>
        <taxon>Bacillota</taxon>
        <taxon>Clostridia</taxon>
        <taxon>Eubacteriales</taxon>
        <taxon>Eubacteriaceae</taxon>
        <taxon>Alkalibacter</taxon>
    </lineage>
</organism>
<evidence type="ECO:0000313" key="15">
    <source>
        <dbReference type="EMBL" id="QSX08060.1"/>
    </source>
</evidence>
<dbReference type="InterPro" id="IPR014016">
    <property type="entry name" value="UvrD-like_ATP-bd"/>
</dbReference>
<dbReference type="CDD" id="cd17932">
    <property type="entry name" value="DEXQc_UvrD"/>
    <property type="match status" value="1"/>
</dbReference>
<dbReference type="RefSeq" id="WP_207299402.1">
    <property type="nucleotide sequence ID" value="NZ_CP071444.1"/>
</dbReference>
<dbReference type="InterPro" id="IPR005751">
    <property type="entry name" value="ATP-dep_DNA_helicase_PcrA"/>
</dbReference>
<gene>
    <name evidence="15" type="primary">pcrA</name>
    <name evidence="15" type="ORF">J0B03_09650</name>
</gene>
<feature type="compositionally biased region" description="Basic and acidic residues" evidence="12">
    <location>
        <begin position="672"/>
        <end position="687"/>
    </location>
</feature>
<dbReference type="GO" id="GO:0016787">
    <property type="term" value="F:hydrolase activity"/>
    <property type="evidence" value="ECO:0007669"/>
    <property type="project" value="UniProtKB-UniRule"/>
</dbReference>
<evidence type="ECO:0000256" key="6">
    <source>
        <dbReference type="ARBA" id="ARBA00023125"/>
    </source>
</evidence>
<dbReference type="Gene3D" id="3.40.50.300">
    <property type="entry name" value="P-loop containing nucleotide triphosphate hydrolases"/>
    <property type="match status" value="2"/>
</dbReference>
<dbReference type="Pfam" id="PF00580">
    <property type="entry name" value="UvrD-helicase"/>
    <property type="match status" value="1"/>
</dbReference>
<dbReference type="InterPro" id="IPR014017">
    <property type="entry name" value="DNA_helicase_UvrD-like_C"/>
</dbReference>
<dbReference type="SUPFAM" id="SSF52540">
    <property type="entry name" value="P-loop containing nucleoside triphosphate hydrolases"/>
    <property type="match status" value="1"/>
</dbReference>
<dbReference type="FunFam" id="1.10.486.10:FF:000003">
    <property type="entry name" value="ATP-dependent DNA helicase"/>
    <property type="match status" value="1"/>
</dbReference>
<evidence type="ECO:0000256" key="9">
    <source>
        <dbReference type="ARBA" id="ARBA00048988"/>
    </source>
</evidence>
<dbReference type="Proteomes" id="UP000663499">
    <property type="component" value="Chromosome"/>
</dbReference>
<evidence type="ECO:0000256" key="4">
    <source>
        <dbReference type="ARBA" id="ARBA00022806"/>
    </source>
</evidence>
<dbReference type="GO" id="GO:0000725">
    <property type="term" value="P:recombinational repair"/>
    <property type="evidence" value="ECO:0007669"/>
    <property type="project" value="TreeGrafter"/>
</dbReference>
<comment type="catalytic activity">
    <reaction evidence="8">
        <text>Couples ATP hydrolysis with the unwinding of duplex DNA by translocating in the 3'-5' direction.</text>
        <dbReference type="EC" id="5.6.2.4"/>
    </reaction>
</comment>
<keyword evidence="3 10" id="KW-0378">Hydrolase</keyword>
<feature type="domain" description="UvrD-like helicase ATP-binding" evidence="13">
    <location>
        <begin position="5"/>
        <end position="285"/>
    </location>
</feature>
<evidence type="ECO:0000256" key="11">
    <source>
        <dbReference type="RuleBase" id="RU364053"/>
    </source>
</evidence>
<dbReference type="GO" id="GO:0005524">
    <property type="term" value="F:ATP binding"/>
    <property type="evidence" value="ECO:0007669"/>
    <property type="project" value="UniProtKB-UniRule"/>
</dbReference>
<reference evidence="15" key="1">
    <citation type="submission" date="2021-03" db="EMBL/GenBank/DDBJ databases">
        <title>Alkalibacter marinus sp. nov., isolated from tidal flat sediment.</title>
        <authorList>
            <person name="Namirimu T."/>
            <person name="Yang J.-A."/>
            <person name="Yang S.-H."/>
            <person name="Kim Y.-J."/>
            <person name="Kwon K.K."/>
        </authorList>
    </citation>
    <scope>NUCLEOTIDE SEQUENCE</scope>
    <source>
        <strain evidence="15">ES005</strain>
    </source>
</reference>
<dbReference type="InterPro" id="IPR013986">
    <property type="entry name" value="DExx_box_DNA_helicase_dom_sf"/>
</dbReference>
<comment type="similarity">
    <text evidence="1 11">Belongs to the helicase family. UvrD subfamily.</text>
</comment>
<dbReference type="EC" id="5.6.2.4" evidence="11"/>
<dbReference type="NCBIfam" id="TIGR01073">
    <property type="entry name" value="pcrA"/>
    <property type="match status" value="1"/>
</dbReference>
<evidence type="ECO:0000256" key="10">
    <source>
        <dbReference type="PROSITE-ProRule" id="PRU00560"/>
    </source>
</evidence>
<dbReference type="GO" id="GO:0033202">
    <property type="term" value="C:DNA helicase complex"/>
    <property type="evidence" value="ECO:0007669"/>
    <property type="project" value="TreeGrafter"/>
</dbReference>
<feature type="domain" description="UvrD-like helicase C-terminal" evidence="14">
    <location>
        <begin position="286"/>
        <end position="561"/>
    </location>
</feature>
<dbReference type="EMBL" id="CP071444">
    <property type="protein sequence ID" value="QSX08060.1"/>
    <property type="molecule type" value="Genomic_DNA"/>
</dbReference>
<evidence type="ECO:0000256" key="1">
    <source>
        <dbReference type="ARBA" id="ARBA00009922"/>
    </source>
</evidence>
<dbReference type="InterPro" id="IPR027417">
    <property type="entry name" value="P-loop_NTPase"/>
</dbReference>
<dbReference type="Gene3D" id="1.10.486.10">
    <property type="entry name" value="PCRA, domain 4"/>
    <property type="match status" value="1"/>
</dbReference>
<keyword evidence="6 11" id="KW-0238">DNA-binding</keyword>
<dbReference type="GO" id="GO:0043138">
    <property type="term" value="F:3'-5' DNA helicase activity"/>
    <property type="evidence" value="ECO:0007669"/>
    <property type="project" value="UniProtKB-EC"/>
</dbReference>
<evidence type="ECO:0000256" key="2">
    <source>
        <dbReference type="ARBA" id="ARBA00022741"/>
    </source>
</evidence>
<accession>A0A974XG80</accession>
<keyword evidence="5 10" id="KW-0067">ATP-binding</keyword>
<dbReference type="GO" id="GO:0003677">
    <property type="term" value="F:DNA binding"/>
    <property type="evidence" value="ECO:0007669"/>
    <property type="project" value="UniProtKB-KW"/>
</dbReference>
<evidence type="ECO:0000256" key="5">
    <source>
        <dbReference type="ARBA" id="ARBA00022840"/>
    </source>
</evidence>
<proteinExistence type="inferred from homology"/>